<dbReference type="GO" id="GO:0032991">
    <property type="term" value="C:protein-containing complex"/>
    <property type="evidence" value="ECO:0007669"/>
    <property type="project" value="UniProtKB-ARBA"/>
</dbReference>
<dbReference type="Gene3D" id="3.40.50.410">
    <property type="entry name" value="von Willebrand factor, type A domain"/>
    <property type="match status" value="1"/>
</dbReference>
<protein>
    <recommendedName>
        <fullName evidence="3">EGF-like domain-containing protein</fullName>
    </recommendedName>
</protein>
<dbReference type="Proteomes" id="UP000821837">
    <property type="component" value="Unassembled WGS sequence"/>
</dbReference>
<proteinExistence type="predicted"/>
<evidence type="ECO:0008006" key="3">
    <source>
        <dbReference type="Google" id="ProtNLM"/>
    </source>
</evidence>
<name>A0A9D4Q663_RHISA</name>
<accession>A0A9D4Q663</accession>
<dbReference type="InterPro" id="IPR036465">
    <property type="entry name" value="vWFA_dom_sf"/>
</dbReference>
<sequence length="120" mass="13020">MQPLSVRSSVAATPPFQKGVIIFAVGVANINRAELEQVATSPAHIYMLTNFPYIKEVNFDLRKDIHESQWDSVDLSKCRDQSGSCDVNAICGCGARGGNYRCICKEGYEGAGTSGTCRRA</sequence>
<evidence type="ECO:0000313" key="2">
    <source>
        <dbReference type="Proteomes" id="UP000821837"/>
    </source>
</evidence>
<dbReference type="VEuPathDB" id="VectorBase:RSAN_045012"/>
<reference evidence="1" key="2">
    <citation type="submission" date="2021-09" db="EMBL/GenBank/DDBJ databases">
        <authorList>
            <person name="Jia N."/>
            <person name="Wang J."/>
            <person name="Shi W."/>
            <person name="Du L."/>
            <person name="Sun Y."/>
            <person name="Zhan W."/>
            <person name="Jiang J."/>
            <person name="Wang Q."/>
            <person name="Zhang B."/>
            <person name="Ji P."/>
            <person name="Sakyi L.B."/>
            <person name="Cui X."/>
            <person name="Yuan T."/>
            <person name="Jiang B."/>
            <person name="Yang W."/>
            <person name="Lam T.T.-Y."/>
            <person name="Chang Q."/>
            <person name="Ding S."/>
            <person name="Wang X."/>
            <person name="Zhu J."/>
            <person name="Ruan X."/>
            <person name="Zhao L."/>
            <person name="Wei J."/>
            <person name="Que T."/>
            <person name="Du C."/>
            <person name="Cheng J."/>
            <person name="Dai P."/>
            <person name="Han X."/>
            <person name="Huang E."/>
            <person name="Gao Y."/>
            <person name="Liu J."/>
            <person name="Shao H."/>
            <person name="Ye R."/>
            <person name="Li L."/>
            <person name="Wei W."/>
            <person name="Wang X."/>
            <person name="Wang C."/>
            <person name="Huo Q."/>
            <person name="Li W."/>
            <person name="Guo W."/>
            <person name="Chen H."/>
            <person name="Chen S."/>
            <person name="Zhou L."/>
            <person name="Zhou L."/>
            <person name="Ni X."/>
            <person name="Tian J."/>
            <person name="Zhou Y."/>
            <person name="Sheng Y."/>
            <person name="Liu T."/>
            <person name="Pan Y."/>
            <person name="Xia L."/>
            <person name="Li J."/>
            <person name="Zhao F."/>
            <person name="Cao W."/>
        </authorList>
    </citation>
    <scope>NUCLEOTIDE SEQUENCE</scope>
    <source>
        <strain evidence="1">Rsan-2018</strain>
        <tissue evidence="1">Larvae</tissue>
    </source>
</reference>
<dbReference type="Gene3D" id="2.10.25.10">
    <property type="entry name" value="Laminin"/>
    <property type="match status" value="1"/>
</dbReference>
<evidence type="ECO:0000313" key="1">
    <source>
        <dbReference type="EMBL" id="KAH7968647.1"/>
    </source>
</evidence>
<dbReference type="AlphaFoldDB" id="A0A9D4Q663"/>
<dbReference type="EMBL" id="JABSTV010001248">
    <property type="protein sequence ID" value="KAH7968647.1"/>
    <property type="molecule type" value="Genomic_DNA"/>
</dbReference>
<reference evidence="1" key="1">
    <citation type="journal article" date="2020" name="Cell">
        <title>Large-Scale Comparative Analyses of Tick Genomes Elucidate Their Genetic Diversity and Vector Capacities.</title>
        <authorList>
            <consortium name="Tick Genome and Microbiome Consortium (TIGMIC)"/>
            <person name="Jia N."/>
            <person name="Wang J."/>
            <person name="Shi W."/>
            <person name="Du L."/>
            <person name="Sun Y."/>
            <person name="Zhan W."/>
            <person name="Jiang J.F."/>
            <person name="Wang Q."/>
            <person name="Zhang B."/>
            <person name="Ji P."/>
            <person name="Bell-Sakyi L."/>
            <person name="Cui X.M."/>
            <person name="Yuan T.T."/>
            <person name="Jiang B.G."/>
            <person name="Yang W.F."/>
            <person name="Lam T.T."/>
            <person name="Chang Q.C."/>
            <person name="Ding S.J."/>
            <person name="Wang X.J."/>
            <person name="Zhu J.G."/>
            <person name="Ruan X.D."/>
            <person name="Zhao L."/>
            <person name="Wei J.T."/>
            <person name="Ye R.Z."/>
            <person name="Que T.C."/>
            <person name="Du C.H."/>
            <person name="Zhou Y.H."/>
            <person name="Cheng J.X."/>
            <person name="Dai P.F."/>
            <person name="Guo W.B."/>
            <person name="Han X.H."/>
            <person name="Huang E.J."/>
            <person name="Li L.F."/>
            <person name="Wei W."/>
            <person name="Gao Y.C."/>
            <person name="Liu J.Z."/>
            <person name="Shao H.Z."/>
            <person name="Wang X."/>
            <person name="Wang C.C."/>
            <person name="Yang T.C."/>
            <person name="Huo Q.B."/>
            <person name="Li W."/>
            <person name="Chen H.Y."/>
            <person name="Chen S.E."/>
            <person name="Zhou L.G."/>
            <person name="Ni X.B."/>
            <person name="Tian J.H."/>
            <person name="Sheng Y."/>
            <person name="Liu T."/>
            <person name="Pan Y.S."/>
            <person name="Xia L.Y."/>
            <person name="Li J."/>
            <person name="Zhao F."/>
            <person name="Cao W.C."/>
        </authorList>
    </citation>
    <scope>NUCLEOTIDE SEQUENCE</scope>
    <source>
        <strain evidence="1">Rsan-2018</strain>
    </source>
</reference>
<gene>
    <name evidence="1" type="ORF">HPB52_010503</name>
</gene>
<dbReference type="SUPFAM" id="SSF53300">
    <property type="entry name" value="vWA-like"/>
    <property type="match status" value="1"/>
</dbReference>
<keyword evidence="2" id="KW-1185">Reference proteome</keyword>
<organism evidence="1 2">
    <name type="scientific">Rhipicephalus sanguineus</name>
    <name type="common">Brown dog tick</name>
    <name type="synonym">Ixodes sanguineus</name>
    <dbReference type="NCBI Taxonomy" id="34632"/>
    <lineage>
        <taxon>Eukaryota</taxon>
        <taxon>Metazoa</taxon>
        <taxon>Ecdysozoa</taxon>
        <taxon>Arthropoda</taxon>
        <taxon>Chelicerata</taxon>
        <taxon>Arachnida</taxon>
        <taxon>Acari</taxon>
        <taxon>Parasitiformes</taxon>
        <taxon>Ixodida</taxon>
        <taxon>Ixodoidea</taxon>
        <taxon>Ixodidae</taxon>
        <taxon>Rhipicephalinae</taxon>
        <taxon>Rhipicephalus</taxon>
        <taxon>Rhipicephalus</taxon>
    </lineage>
</organism>
<comment type="caution">
    <text evidence="1">The sequence shown here is derived from an EMBL/GenBank/DDBJ whole genome shotgun (WGS) entry which is preliminary data.</text>
</comment>